<gene>
    <name evidence="6" type="ORF">JZO70_05875</name>
</gene>
<evidence type="ECO:0000256" key="3">
    <source>
        <dbReference type="ARBA" id="ARBA00022741"/>
    </source>
</evidence>
<evidence type="ECO:0000313" key="7">
    <source>
        <dbReference type="Proteomes" id="UP000664601"/>
    </source>
</evidence>
<dbReference type="Pfam" id="PF00005">
    <property type="entry name" value="ABC_tran"/>
    <property type="match status" value="1"/>
</dbReference>
<organism evidence="6 7">
    <name type="scientific">Candidatus Enterococcus moelleringii</name>
    <dbReference type="NCBI Taxonomy" id="2815325"/>
    <lineage>
        <taxon>Bacteria</taxon>
        <taxon>Bacillati</taxon>
        <taxon>Bacillota</taxon>
        <taxon>Bacilli</taxon>
        <taxon>Lactobacillales</taxon>
        <taxon>Enterococcaceae</taxon>
        <taxon>Enterococcus</taxon>
    </lineage>
</organism>
<comment type="caution">
    <text evidence="6">The sequence shown here is derived from an EMBL/GenBank/DDBJ whole genome shotgun (WGS) entry which is preliminary data.</text>
</comment>
<keyword evidence="2" id="KW-0813">Transport</keyword>
<protein>
    <submittedName>
        <fullName evidence="6">ABC transporter ATP-binding protein</fullName>
    </submittedName>
</protein>
<reference evidence="6 7" key="1">
    <citation type="submission" date="2021-03" db="EMBL/GenBank/DDBJ databases">
        <title>Enterococcal diversity collection.</title>
        <authorList>
            <person name="Gilmore M.S."/>
            <person name="Schwartzman J."/>
            <person name="Van Tyne D."/>
            <person name="Martin M."/>
            <person name="Earl A.M."/>
            <person name="Manson A.L."/>
            <person name="Straub T."/>
            <person name="Salamzade R."/>
            <person name="Saavedra J."/>
            <person name="Lebreton F."/>
            <person name="Prichula J."/>
            <person name="Schaufler K."/>
            <person name="Gaca A."/>
            <person name="Sgardioli B."/>
            <person name="Wagenaar J."/>
            <person name="Strong T."/>
        </authorList>
    </citation>
    <scope>NUCLEOTIDE SEQUENCE [LARGE SCALE GENOMIC DNA]</scope>
    <source>
        <strain evidence="6 7">669A</strain>
    </source>
</reference>
<feature type="domain" description="ABC transporter" evidence="5">
    <location>
        <begin position="5"/>
        <end position="245"/>
    </location>
</feature>
<keyword evidence="7" id="KW-1185">Reference proteome</keyword>
<dbReference type="PROSITE" id="PS50893">
    <property type="entry name" value="ABC_TRANSPORTER_2"/>
    <property type="match status" value="1"/>
</dbReference>
<evidence type="ECO:0000259" key="5">
    <source>
        <dbReference type="PROSITE" id="PS50893"/>
    </source>
</evidence>
<comment type="similarity">
    <text evidence="1">Belongs to the ABC transporter superfamily.</text>
</comment>
<dbReference type="InterPro" id="IPR003593">
    <property type="entry name" value="AAA+_ATPase"/>
</dbReference>
<accession>A0ABS3L7S5</accession>
<dbReference type="SMART" id="SM00382">
    <property type="entry name" value="AAA"/>
    <property type="match status" value="1"/>
</dbReference>
<evidence type="ECO:0000313" key="6">
    <source>
        <dbReference type="EMBL" id="MBO1305677.1"/>
    </source>
</evidence>
<evidence type="ECO:0000256" key="1">
    <source>
        <dbReference type="ARBA" id="ARBA00005417"/>
    </source>
</evidence>
<evidence type="ECO:0000256" key="2">
    <source>
        <dbReference type="ARBA" id="ARBA00022448"/>
    </source>
</evidence>
<name>A0ABS3L7S5_9ENTE</name>
<dbReference type="InterPro" id="IPR003439">
    <property type="entry name" value="ABC_transporter-like_ATP-bd"/>
</dbReference>
<dbReference type="InterPro" id="IPR017911">
    <property type="entry name" value="MacB-like_ATP-bd"/>
</dbReference>
<dbReference type="EMBL" id="JAFREM010000010">
    <property type="protein sequence ID" value="MBO1305677.1"/>
    <property type="molecule type" value="Genomic_DNA"/>
</dbReference>
<keyword evidence="3" id="KW-0547">Nucleotide-binding</keyword>
<dbReference type="CDD" id="cd03255">
    <property type="entry name" value="ABC_MJ0796_LolCDE_FtsE"/>
    <property type="match status" value="1"/>
</dbReference>
<dbReference type="InterPro" id="IPR027417">
    <property type="entry name" value="P-loop_NTPase"/>
</dbReference>
<evidence type="ECO:0000256" key="4">
    <source>
        <dbReference type="ARBA" id="ARBA00022840"/>
    </source>
</evidence>
<dbReference type="GO" id="GO:0005524">
    <property type="term" value="F:ATP binding"/>
    <property type="evidence" value="ECO:0007669"/>
    <property type="project" value="UniProtKB-KW"/>
</dbReference>
<dbReference type="SUPFAM" id="SSF52540">
    <property type="entry name" value="P-loop containing nucleoside triphosphate hydrolases"/>
    <property type="match status" value="1"/>
</dbReference>
<proteinExistence type="inferred from homology"/>
<dbReference type="RefSeq" id="WP_207672617.1">
    <property type="nucleotide sequence ID" value="NZ_JAFREM010000010.1"/>
</dbReference>
<keyword evidence="4 6" id="KW-0067">ATP-binding</keyword>
<dbReference type="PANTHER" id="PTHR42798">
    <property type="entry name" value="LIPOPROTEIN-RELEASING SYSTEM ATP-BINDING PROTEIN LOLD"/>
    <property type="match status" value="1"/>
</dbReference>
<dbReference type="Gene3D" id="3.40.50.300">
    <property type="entry name" value="P-loop containing nucleotide triphosphate hydrolases"/>
    <property type="match status" value="1"/>
</dbReference>
<dbReference type="PANTHER" id="PTHR42798:SF7">
    <property type="entry name" value="ALPHA-D-RIBOSE 1-METHYLPHOSPHONATE 5-TRIPHOSPHATE SYNTHASE SUBUNIT PHNL"/>
    <property type="match status" value="1"/>
</dbReference>
<dbReference type="Proteomes" id="UP000664601">
    <property type="component" value="Unassembled WGS sequence"/>
</dbReference>
<sequence>MEPLVRVRQVEKYYGTSQNNLTKALDGVSFDVLPGDFIGIMGSSGSGKSTLLNCIATIDEVSAGQIILNQTDLRTLSKKAITAFRQENLGFIFQDYNLLDTLKLTENIALPLIVQKRPHKEIQRRVQELAEQLGIEDVLEKYPSEVSGGQKQRAACARALIANPKLVVADEPTGALDSKSSQTLMKTLQELNQLLQTTILVVTHDPFVASYCKKIFFLEDGRLFNELHAGGRSRPDFYQEILGVLSVIGGV</sequence>